<dbReference type="Pfam" id="PF01963">
    <property type="entry name" value="TraB_PrgY_gumN"/>
    <property type="match status" value="1"/>
</dbReference>
<dbReference type="AlphaFoldDB" id="A0A3B1A3A9"/>
<evidence type="ECO:0000313" key="1">
    <source>
        <dbReference type="EMBL" id="VAX00239.1"/>
    </source>
</evidence>
<dbReference type="InterPro" id="IPR047111">
    <property type="entry name" value="YbaP-like"/>
</dbReference>
<reference evidence="1" key="1">
    <citation type="submission" date="2018-06" db="EMBL/GenBank/DDBJ databases">
        <authorList>
            <person name="Zhirakovskaya E."/>
        </authorList>
    </citation>
    <scope>NUCLEOTIDE SEQUENCE</scope>
</reference>
<proteinExistence type="predicted"/>
<accession>A0A3B1A3A9</accession>
<name>A0A3B1A3A9_9ZZZZ</name>
<organism evidence="1">
    <name type="scientific">hydrothermal vent metagenome</name>
    <dbReference type="NCBI Taxonomy" id="652676"/>
    <lineage>
        <taxon>unclassified sequences</taxon>
        <taxon>metagenomes</taxon>
        <taxon>ecological metagenomes</taxon>
    </lineage>
</organism>
<dbReference type="PANTHER" id="PTHR40590">
    <property type="entry name" value="CYTOPLASMIC PROTEIN-RELATED"/>
    <property type="match status" value="1"/>
</dbReference>
<protein>
    <recommendedName>
        <fullName evidence="2">TraB/GumN family protein</fullName>
    </recommendedName>
</protein>
<sequence length="289" mass="32527">MTTHRLSFSLLLCLALLSSPVLAETSLWQVRDGDSVMYLGGTVHVLAAADYPLPEEFDQAYEQADRLVFETDMQAINSPAFQLQMVQRLTYNDGRSLKDELGAKAYDALLAYSRKRSLPMAMLEQFRPAMVSLVIVMTELERLGINGAGVDEHFYRRAQADGKPVSQLETPQAQLEFIAGMGRGQEDALILNSLRDAEQMADMMTKIKAAWRSGDRAQLVKLGLEPMRHDYPALYQDLLVKRNQAWLVKLERMLKNADTELVLVGALHLVGREGLLEQLRARGYEVIQQ</sequence>
<gene>
    <name evidence="1" type="ORF">MNBD_GAMMA20-1605</name>
</gene>
<dbReference type="InterPro" id="IPR002816">
    <property type="entry name" value="TraB/PrgY/GumN_fam"/>
</dbReference>
<dbReference type="CDD" id="cd14789">
    <property type="entry name" value="Tiki"/>
    <property type="match status" value="1"/>
</dbReference>
<dbReference type="PANTHER" id="PTHR40590:SF1">
    <property type="entry name" value="CYTOPLASMIC PROTEIN"/>
    <property type="match status" value="1"/>
</dbReference>
<evidence type="ECO:0008006" key="2">
    <source>
        <dbReference type="Google" id="ProtNLM"/>
    </source>
</evidence>
<dbReference type="EMBL" id="UOFU01000195">
    <property type="protein sequence ID" value="VAX00239.1"/>
    <property type="molecule type" value="Genomic_DNA"/>
</dbReference>